<dbReference type="Pfam" id="PF07707">
    <property type="entry name" value="BACK"/>
    <property type="match status" value="1"/>
</dbReference>
<dbReference type="Proteomes" id="UP000285301">
    <property type="component" value="Unassembled WGS sequence"/>
</dbReference>
<dbReference type="GO" id="GO:0050804">
    <property type="term" value="P:modulation of chemical synaptic transmission"/>
    <property type="evidence" value="ECO:0007669"/>
    <property type="project" value="TreeGrafter"/>
</dbReference>
<dbReference type="Gene3D" id="3.30.710.10">
    <property type="entry name" value="Potassium Channel Kv1.1, Chain A"/>
    <property type="match status" value="1"/>
</dbReference>
<proteinExistence type="predicted"/>
<dbReference type="STRING" id="1965070.A0A443QJJ9"/>
<dbReference type="PROSITE" id="PS50097">
    <property type="entry name" value="BTB"/>
    <property type="match status" value="1"/>
</dbReference>
<dbReference type="InterPro" id="IPR008979">
    <property type="entry name" value="Galactose-bd-like_sf"/>
</dbReference>
<dbReference type="InterPro" id="IPR011705">
    <property type="entry name" value="BACK"/>
</dbReference>
<comment type="caution">
    <text evidence="2">The sequence shown here is derived from an EMBL/GenBank/DDBJ whole genome shotgun (WGS) entry which is preliminary data.</text>
</comment>
<dbReference type="EMBL" id="NCKU01006762">
    <property type="protein sequence ID" value="RWS03184.1"/>
    <property type="molecule type" value="Genomic_DNA"/>
</dbReference>
<gene>
    <name evidence="2" type="ORF">B4U79_06367</name>
</gene>
<dbReference type="Gene3D" id="1.25.40.420">
    <property type="match status" value="1"/>
</dbReference>
<dbReference type="InterPro" id="IPR011333">
    <property type="entry name" value="SKP1/BTB/POZ_sf"/>
</dbReference>
<accession>A0A443QJJ9</accession>
<dbReference type="InterPro" id="IPR052407">
    <property type="entry name" value="BTB_POZ_domain_cont_9"/>
</dbReference>
<dbReference type="OrthoDB" id="6480945at2759"/>
<keyword evidence="3" id="KW-1185">Reference proteome</keyword>
<evidence type="ECO:0000313" key="3">
    <source>
        <dbReference type="Proteomes" id="UP000285301"/>
    </source>
</evidence>
<dbReference type="AlphaFoldDB" id="A0A443QJJ9"/>
<evidence type="ECO:0000313" key="2">
    <source>
        <dbReference type="EMBL" id="RWS03184.1"/>
    </source>
</evidence>
<dbReference type="SUPFAM" id="SSF49785">
    <property type="entry name" value="Galactose-binding domain-like"/>
    <property type="match status" value="1"/>
</dbReference>
<dbReference type="SMART" id="SM00225">
    <property type="entry name" value="BTB"/>
    <property type="match status" value="1"/>
</dbReference>
<organism evidence="2 3">
    <name type="scientific">Dinothrombium tinctorium</name>
    <dbReference type="NCBI Taxonomy" id="1965070"/>
    <lineage>
        <taxon>Eukaryota</taxon>
        <taxon>Metazoa</taxon>
        <taxon>Ecdysozoa</taxon>
        <taxon>Arthropoda</taxon>
        <taxon>Chelicerata</taxon>
        <taxon>Arachnida</taxon>
        <taxon>Acari</taxon>
        <taxon>Acariformes</taxon>
        <taxon>Trombidiformes</taxon>
        <taxon>Prostigmata</taxon>
        <taxon>Anystina</taxon>
        <taxon>Parasitengona</taxon>
        <taxon>Trombidioidea</taxon>
        <taxon>Trombidiidae</taxon>
        <taxon>Dinothrombium</taxon>
    </lineage>
</organism>
<dbReference type="GO" id="GO:0008344">
    <property type="term" value="P:adult locomotory behavior"/>
    <property type="evidence" value="ECO:0007669"/>
    <property type="project" value="TreeGrafter"/>
</dbReference>
<dbReference type="InterPro" id="IPR000210">
    <property type="entry name" value="BTB/POZ_dom"/>
</dbReference>
<dbReference type="GO" id="GO:0005737">
    <property type="term" value="C:cytoplasm"/>
    <property type="evidence" value="ECO:0007669"/>
    <property type="project" value="TreeGrafter"/>
</dbReference>
<evidence type="ECO:0000259" key="1">
    <source>
        <dbReference type="PROSITE" id="PS50097"/>
    </source>
</evidence>
<protein>
    <submittedName>
        <fullName evidence="2">BTB/POZ domain-containing protein 9-like protein</fullName>
    </submittedName>
</protein>
<dbReference type="PANTHER" id="PTHR46306">
    <property type="entry name" value="BTB/POZ DOMAIN-CONTAINING PROTEIN 9"/>
    <property type="match status" value="1"/>
</dbReference>
<dbReference type="Pfam" id="PF00651">
    <property type="entry name" value="BTB"/>
    <property type="match status" value="1"/>
</dbReference>
<name>A0A443QJJ9_9ACAR</name>
<feature type="domain" description="BTB" evidence="1">
    <location>
        <begin position="68"/>
        <end position="135"/>
    </location>
</feature>
<dbReference type="SUPFAM" id="SSF54695">
    <property type="entry name" value="POZ domain"/>
    <property type="match status" value="1"/>
</dbReference>
<dbReference type="SMART" id="SM00875">
    <property type="entry name" value="BACK"/>
    <property type="match status" value="1"/>
</dbReference>
<sequence length="582" mass="67732">MLGRARGRGGHLILPDFGQFEDRNGNDAYDDISNTAVSSENHICEMIPADVKQLLADLSKLYLSPEYSDIVFIVEGERIPALKSVLAVRNDYFKAMLFGNLIESRRDEIELPDTPSLPFKHLLKYLYTGEIEFNGLSVESIIQMIQISQKFCFPETLVNTIAEKLRNILAVDNVIKVFEETKPYCLDSLSAACLKFIDIHADAIVKHESFYHYASLPLLKEILLRDSFCADESEIFQAVHAWINFNKEALKDIDAEEIIDSVRLPLIIGLDRVVQNGHLDGHWDLAYNLSYRLRALELPDVDLCGSQFEWSLLDAERFNYKLSVTGSQRSNTPIFQGWGRFKSKEHLTLKLEKQSKINHIRMLLPARKTTFANEPTWVSNHPFRPYSYIIQVSVDNENWDTIISSHSEPIIDLPTSMPTIWQIWYFKPVIAKFIRIIDGEIKNRDYNWFYLLSFECYYSSKSFDFDQNGVIIPHFNIASIPFQPQFCCQEMTFLSDCDLDTKYKTYLKLMSNSYRLVQRITINLQQQCVIDSIKFLLYDRDTKSYRYYVELSPDGCDKNFRVVIERNNDWYTSWQLIKFTSQ</sequence>
<dbReference type="GO" id="GO:0048512">
    <property type="term" value="P:circadian behavior"/>
    <property type="evidence" value="ECO:0007669"/>
    <property type="project" value="TreeGrafter"/>
</dbReference>
<dbReference type="Gene3D" id="2.60.120.260">
    <property type="entry name" value="Galactose-binding domain-like"/>
    <property type="match status" value="1"/>
</dbReference>
<feature type="non-terminal residue" evidence="2">
    <location>
        <position position="582"/>
    </location>
</feature>
<reference evidence="2 3" key="1">
    <citation type="journal article" date="2018" name="Gigascience">
        <title>Genomes of trombidid mites reveal novel predicted allergens and laterally-transferred genes associated with secondary metabolism.</title>
        <authorList>
            <person name="Dong X."/>
            <person name="Chaisiri K."/>
            <person name="Xia D."/>
            <person name="Armstrong S.D."/>
            <person name="Fang Y."/>
            <person name="Donnelly M.J."/>
            <person name="Kadowaki T."/>
            <person name="McGarry J.W."/>
            <person name="Darby A.C."/>
            <person name="Makepeace B.L."/>
        </authorList>
    </citation>
    <scope>NUCLEOTIDE SEQUENCE [LARGE SCALE GENOMIC DNA]</scope>
    <source>
        <strain evidence="2">UoL-WK</strain>
    </source>
</reference>
<dbReference type="PANTHER" id="PTHR46306:SF1">
    <property type="entry name" value="BTB_POZ DOMAIN-CONTAINING PROTEIN 9"/>
    <property type="match status" value="1"/>
</dbReference>